<dbReference type="PANTHER" id="PTHR28141:SF1">
    <property type="entry name" value="2',3'-CYCLIC-NUCLEOTIDE 3'-PHOSPHODIESTERASE"/>
    <property type="match status" value="1"/>
</dbReference>
<dbReference type="EMBL" id="CP042201">
    <property type="protein sequence ID" value="QDS77373.1"/>
    <property type="molecule type" value="Genomic_DNA"/>
</dbReference>
<evidence type="ECO:0000256" key="1">
    <source>
        <dbReference type="SAM" id="MobiDB-lite"/>
    </source>
</evidence>
<dbReference type="InterPro" id="IPR012386">
    <property type="entry name" value="Cyclic-nucl_3Pdiesterase"/>
</dbReference>
<gene>
    <name evidence="2" type="ORF">FKW77_005708</name>
</gene>
<dbReference type="GO" id="GO:0009187">
    <property type="term" value="P:cyclic nucleotide metabolic process"/>
    <property type="evidence" value="ECO:0007669"/>
    <property type="project" value="TreeGrafter"/>
</dbReference>
<dbReference type="SUPFAM" id="SSF55144">
    <property type="entry name" value="LigT-like"/>
    <property type="match status" value="1"/>
</dbReference>
<protein>
    <recommendedName>
        <fullName evidence="4">2',3'-cyclic-nucleotide 3'-phosphodiesterase</fullName>
    </recommendedName>
</protein>
<feature type="compositionally biased region" description="Basic residues" evidence="1">
    <location>
        <begin position="38"/>
        <end position="50"/>
    </location>
</feature>
<feature type="compositionally biased region" description="Basic and acidic residues" evidence="1">
    <location>
        <begin position="51"/>
        <end position="71"/>
    </location>
</feature>
<dbReference type="PANTHER" id="PTHR28141">
    <property type="entry name" value="2',3'-CYCLIC-NUCLEOTIDE 3'-PHOSPHODIESTERASE"/>
    <property type="match status" value="1"/>
</dbReference>
<proteinExistence type="predicted"/>
<accession>A0A517LP35</accession>
<dbReference type="InterPro" id="IPR009097">
    <property type="entry name" value="Cyclic_Pdiesterase"/>
</dbReference>
<reference evidence="2 3" key="1">
    <citation type="submission" date="2019-07" db="EMBL/GenBank/DDBJ databases">
        <title>Finished genome of Venturia effusa.</title>
        <authorList>
            <person name="Young C.A."/>
            <person name="Cox M.P."/>
            <person name="Ganley A.R.D."/>
            <person name="David W.J."/>
        </authorList>
    </citation>
    <scope>NUCLEOTIDE SEQUENCE [LARGE SCALE GENOMIC DNA]</scope>
    <source>
        <strain evidence="3">albino</strain>
    </source>
</reference>
<keyword evidence="3" id="KW-1185">Reference proteome</keyword>
<evidence type="ECO:0000313" key="2">
    <source>
        <dbReference type="EMBL" id="QDS77373.1"/>
    </source>
</evidence>
<feature type="region of interest" description="Disordered" evidence="1">
    <location>
        <begin position="24"/>
        <end position="73"/>
    </location>
</feature>
<dbReference type="STRING" id="50376.A0A517LP35"/>
<dbReference type="Pfam" id="PF07823">
    <property type="entry name" value="CPDase"/>
    <property type="match status" value="1"/>
</dbReference>
<sequence>MGVSQHLKLPAGASLWLVPPQPHHLLPHGDKSNSHGLHIPHPHLQGHAKRHSQDLSTPKDHSRQSPKDLSKSLHQHNIYETLTELISTIPSTIPDSTASKPLSFVPHITLTSGIDLAALQPSPKAVLERIAIPEPDNVIVSFTSLEIGPTFTKKLFLRCDRAGLQGLAELARWQAVEATKDVSNANDIGAEDARRRAEEWAESSFDPHVSLLYSGAQVSEEQKTDVQNEITKAGITFNGTGDLGGWTGGSIWLVDTSLPITEWKPIAERNLKLGTDTQDL</sequence>
<organism evidence="2 3">
    <name type="scientific">Venturia effusa</name>
    <dbReference type="NCBI Taxonomy" id="50376"/>
    <lineage>
        <taxon>Eukaryota</taxon>
        <taxon>Fungi</taxon>
        <taxon>Dikarya</taxon>
        <taxon>Ascomycota</taxon>
        <taxon>Pezizomycotina</taxon>
        <taxon>Dothideomycetes</taxon>
        <taxon>Pleosporomycetidae</taxon>
        <taxon>Venturiales</taxon>
        <taxon>Venturiaceae</taxon>
        <taxon>Venturia</taxon>
    </lineage>
</organism>
<dbReference type="GO" id="GO:0004113">
    <property type="term" value="F:2',3'-cyclic-nucleotide 3'-phosphodiesterase activity"/>
    <property type="evidence" value="ECO:0007669"/>
    <property type="project" value="TreeGrafter"/>
</dbReference>
<dbReference type="OrthoDB" id="514292at2759"/>
<dbReference type="AlphaFoldDB" id="A0A517LP35"/>
<evidence type="ECO:0008006" key="4">
    <source>
        <dbReference type="Google" id="ProtNLM"/>
    </source>
</evidence>
<evidence type="ECO:0000313" key="3">
    <source>
        <dbReference type="Proteomes" id="UP000316270"/>
    </source>
</evidence>
<dbReference type="Proteomes" id="UP000316270">
    <property type="component" value="Chromosome 17"/>
</dbReference>
<name>A0A517LP35_9PEZI</name>
<dbReference type="Gene3D" id="3.90.1140.10">
    <property type="entry name" value="Cyclic phosphodiesterase"/>
    <property type="match status" value="1"/>
</dbReference>